<dbReference type="PATRIC" id="fig|218284.4.peg.291"/>
<evidence type="ECO:0000256" key="3">
    <source>
        <dbReference type="ARBA" id="ARBA00022576"/>
    </source>
</evidence>
<dbReference type="CDD" id="cd00609">
    <property type="entry name" value="AAT_like"/>
    <property type="match status" value="1"/>
</dbReference>
<dbReference type="FunFam" id="3.40.640.10:FF:000033">
    <property type="entry name" value="Aspartate aminotransferase"/>
    <property type="match status" value="1"/>
</dbReference>
<dbReference type="PROSITE" id="PS00105">
    <property type="entry name" value="AA_TRANSFER_CLASS_1"/>
    <property type="match status" value="1"/>
</dbReference>
<name>A0A0N8GHH5_9BACI</name>
<feature type="domain" description="Aminotransferase class I/classII large" evidence="7">
    <location>
        <begin position="29"/>
        <end position="377"/>
    </location>
</feature>
<dbReference type="SUPFAM" id="SSF53383">
    <property type="entry name" value="PLP-dependent transferases"/>
    <property type="match status" value="1"/>
</dbReference>
<dbReference type="GO" id="GO:0030170">
    <property type="term" value="F:pyridoxal phosphate binding"/>
    <property type="evidence" value="ECO:0007669"/>
    <property type="project" value="InterPro"/>
</dbReference>
<protein>
    <recommendedName>
        <fullName evidence="6">Aminotransferase</fullName>
        <ecNumber evidence="6">2.6.1.-</ecNumber>
    </recommendedName>
</protein>
<dbReference type="InterPro" id="IPR015422">
    <property type="entry name" value="PyrdxlP-dep_Trfase_small"/>
</dbReference>
<evidence type="ECO:0000256" key="5">
    <source>
        <dbReference type="ARBA" id="ARBA00022898"/>
    </source>
</evidence>
<dbReference type="InterPro" id="IPR015421">
    <property type="entry name" value="PyrdxlP-dep_Trfase_major"/>
</dbReference>
<dbReference type="InterPro" id="IPR050596">
    <property type="entry name" value="AspAT/PAT-like"/>
</dbReference>
<dbReference type="OrthoDB" id="9802328at2"/>
<keyword evidence="3 6" id="KW-0032">Aminotransferase</keyword>
<evidence type="ECO:0000256" key="2">
    <source>
        <dbReference type="ARBA" id="ARBA00007441"/>
    </source>
</evidence>
<dbReference type="GO" id="GO:0008483">
    <property type="term" value="F:transaminase activity"/>
    <property type="evidence" value="ECO:0007669"/>
    <property type="project" value="UniProtKB-KW"/>
</dbReference>
<dbReference type="PANTHER" id="PTHR46383">
    <property type="entry name" value="ASPARTATE AMINOTRANSFERASE"/>
    <property type="match status" value="1"/>
</dbReference>
<organism evidence="8 9">
    <name type="scientific">Rossellomorea vietnamensis</name>
    <dbReference type="NCBI Taxonomy" id="218284"/>
    <lineage>
        <taxon>Bacteria</taxon>
        <taxon>Bacillati</taxon>
        <taxon>Bacillota</taxon>
        <taxon>Bacilli</taxon>
        <taxon>Bacillales</taxon>
        <taxon>Bacillaceae</taxon>
        <taxon>Rossellomorea</taxon>
    </lineage>
</organism>
<dbReference type="InterPro" id="IPR015424">
    <property type="entry name" value="PyrdxlP-dep_Trfase"/>
</dbReference>
<sequence length="383" mass="42605">MEQHINPRVRDIQISGIRRFFNMVSDIDDMISLTIGQPDFPTPQHIKEAGKAAIDGDFTSYTHNAGYIELREAAASFVKEKYHVDYDPATEVIVTNGASQGIDVILRTILCQGDDCLLPGPVYPGYEPIIKLCGANPVHIDITQNEFKLDAALIEGSLTPSTKCIILPYPSNPTGVSLSKEELKEIAEILKSRDIFVLADEIYSELTFDGSHHSIAEYLREQTIIVNGLSKSHSMTGWRIGLIFAPEAISKHLLKVHQYNVSCASSISQKAAYEALTAGKDDAIDMKEEYKKRRDYVYDRLVDMGFEGIVKPHGAFYFFVKIPDNILLSSFDFSLALAQEKKVAVVPGDAFSPLGEGYFRLSYACSMDQLTEGLDRLQSFIQS</sequence>
<comment type="similarity">
    <text evidence="2 6">Belongs to the class-I pyridoxal-phosphate-dependent aminotransferase family.</text>
</comment>
<comment type="cofactor">
    <cofactor evidence="1 6">
        <name>pyridoxal 5'-phosphate</name>
        <dbReference type="ChEBI" id="CHEBI:597326"/>
    </cofactor>
</comment>
<accession>A0A0N8GHH5</accession>
<evidence type="ECO:0000313" key="9">
    <source>
        <dbReference type="Proteomes" id="UP000050398"/>
    </source>
</evidence>
<dbReference type="EC" id="2.6.1.-" evidence="6"/>
<dbReference type="GO" id="GO:0006520">
    <property type="term" value="P:amino acid metabolic process"/>
    <property type="evidence" value="ECO:0007669"/>
    <property type="project" value="InterPro"/>
</dbReference>
<dbReference type="RefSeq" id="WP_060670062.1">
    <property type="nucleotide sequence ID" value="NZ_LIXZ01000001.1"/>
</dbReference>
<evidence type="ECO:0000256" key="4">
    <source>
        <dbReference type="ARBA" id="ARBA00022679"/>
    </source>
</evidence>
<dbReference type="Gene3D" id="3.90.1150.10">
    <property type="entry name" value="Aspartate Aminotransferase, domain 1"/>
    <property type="match status" value="1"/>
</dbReference>
<dbReference type="PANTHER" id="PTHR46383:SF4">
    <property type="entry name" value="AMINOTRANSFERASE"/>
    <property type="match status" value="1"/>
</dbReference>
<dbReference type="Pfam" id="PF00155">
    <property type="entry name" value="Aminotran_1_2"/>
    <property type="match status" value="1"/>
</dbReference>
<dbReference type="InterPro" id="IPR004839">
    <property type="entry name" value="Aminotransferase_I/II_large"/>
</dbReference>
<keyword evidence="5" id="KW-0663">Pyridoxal phosphate</keyword>
<dbReference type="InterPro" id="IPR004838">
    <property type="entry name" value="NHTrfase_class1_PyrdxlP-BS"/>
</dbReference>
<dbReference type="Gene3D" id="3.40.640.10">
    <property type="entry name" value="Type I PLP-dependent aspartate aminotransferase-like (Major domain)"/>
    <property type="match status" value="1"/>
</dbReference>
<keyword evidence="4 6" id="KW-0808">Transferase</keyword>
<dbReference type="EMBL" id="LIXZ01000001">
    <property type="protein sequence ID" value="KPL61314.1"/>
    <property type="molecule type" value="Genomic_DNA"/>
</dbReference>
<reference evidence="8 9" key="1">
    <citation type="submission" date="2015-08" db="EMBL/GenBank/DDBJ databases">
        <title>Draft Genome Sequence of Bacillus vietnamensis UCD-SED5.</title>
        <authorList>
            <person name="Lee R.D."/>
            <person name="Jospin G."/>
            <person name="Lang J.M."/>
            <person name="Coil D.A."/>
            <person name="Eisen J.A."/>
        </authorList>
    </citation>
    <scope>NUCLEOTIDE SEQUENCE [LARGE SCALE GENOMIC DNA]</scope>
    <source>
        <strain evidence="8 9">UCD-SED5</strain>
    </source>
</reference>
<evidence type="ECO:0000256" key="6">
    <source>
        <dbReference type="RuleBase" id="RU000481"/>
    </source>
</evidence>
<proteinExistence type="inferred from homology"/>
<evidence type="ECO:0000259" key="7">
    <source>
        <dbReference type="Pfam" id="PF00155"/>
    </source>
</evidence>
<dbReference type="AlphaFoldDB" id="A0A0N8GHH5"/>
<dbReference type="NCBIfam" id="NF005817">
    <property type="entry name" value="PRK07683.1"/>
    <property type="match status" value="1"/>
</dbReference>
<evidence type="ECO:0000256" key="1">
    <source>
        <dbReference type="ARBA" id="ARBA00001933"/>
    </source>
</evidence>
<dbReference type="eggNOG" id="COG0436">
    <property type="taxonomic scope" value="Bacteria"/>
</dbReference>
<gene>
    <name evidence="8" type="ORF">AM506_01395</name>
</gene>
<comment type="caution">
    <text evidence="8">The sequence shown here is derived from an EMBL/GenBank/DDBJ whole genome shotgun (WGS) entry which is preliminary data.</text>
</comment>
<evidence type="ECO:0000313" key="8">
    <source>
        <dbReference type="EMBL" id="KPL61314.1"/>
    </source>
</evidence>
<dbReference type="Proteomes" id="UP000050398">
    <property type="component" value="Unassembled WGS sequence"/>
</dbReference>